<dbReference type="RefSeq" id="WP_045033166.1">
    <property type="nucleotide sequence ID" value="NZ_JRHC01000006.1"/>
</dbReference>
<dbReference type="EMBL" id="JRHC01000006">
    <property type="protein sequence ID" value="KJF42376.1"/>
    <property type="molecule type" value="Genomic_DNA"/>
</dbReference>
<dbReference type="Proteomes" id="UP000032544">
    <property type="component" value="Unassembled WGS sequence"/>
</dbReference>
<dbReference type="STRING" id="1544798.LH29_21585"/>
<proteinExistence type="predicted"/>
<dbReference type="OrthoDB" id="1120882at2"/>
<name>A0A0D8J792_9BACT</name>
<evidence type="ECO:0000313" key="3">
    <source>
        <dbReference type="Proteomes" id="UP000032544"/>
    </source>
</evidence>
<dbReference type="AlphaFoldDB" id="A0A0D8J792"/>
<accession>A0A0D8J792</accession>
<feature type="chain" id="PRO_5002330968" description="GLPGLI family protein" evidence="1">
    <location>
        <begin position="21"/>
        <end position="231"/>
    </location>
</feature>
<gene>
    <name evidence="2" type="ORF">LH29_21585</name>
</gene>
<comment type="caution">
    <text evidence="2">The sequence shown here is derived from an EMBL/GenBank/DDBJ whole genome shotgun (WGS) entry which is preliminary data.</text>
</comment>
<sequence length="231" mass="27113">MKKYISLFVILLFSSAGLYAQSIYDLRNAIDFYEMNKISKGEYRNSISERDIEGSPYLNDEFTPGTIYTYQKIQYNDIPLRYNIFNDEMEFQTPDEQILAIAAPEIVEKAVVGENTFSNIPYELGNKVKRAYFILLFEGKLSLYARPEVIYKKPKEAAAYAEPEPAKFIKRPDIYYLRLNQQTAVRIESKKDLENFFTNHQSQMESFIKKNKIKPSKEDKMIELVEYYNSL</sequence>
<protein>
    <recommendedName>
        <fullName evidence="4">GLPGLI family protein</fullName>
    </recommendedName>
</protein>
<evidence type="ECO:0000256" key="1">
    <source>
        <dbReference type="SAM" id="SignalP"/>
    </source>
</evidence>
<evidence type="ECO:0008006" key="4">
    <source>
        <dbReference type="Google" id="ProtNLM"/>
    </source>
</evidence>
<keyword evidence="1" id="KW-0732">Signal</keyword>
<evidence type="ECO:0000313" key="2">
    <source>
        <dbReference type="EMBL" id="KJF42376.1"/>
    </source>
</evidence>
<feature type="signal peptide" evidence="1">
    <location>
        <begin position="1"/>
        <end position="20"/>
    </location>
</feature>
<keyword evidence="3" id="KW-1185">Reference proteome</keyword>
<reference evidence="2 3" key="1">
    <citation type="submission" date="2014-09" db="EMBL/GenBank/DDBJ databases">
        <title>Draft Genome Sequence of Draconibacterium sp. JN14CK-3.</title>
        <authorList>
            <person name="Dong C."/>
            <person name="Lai Q."/>
            <person name="Shao Z."/>
        </authorList>
    </citation>
    <scope>NUCLEOTIDE SEQUENCE [LARGE SCALE GENOMIC DNA]</scope>
    <source>
        <strain evidence="2 3">JN14CK-3</strain>
    </source>
</reference>
<organism evidence="2 3">
    <name type="scientific">Draconibacterium sediminis</name>
    <dbReference type="NCBI Taxonomy" id="1544798"/>
    <lineage>
        <taxon>Bacteria</taxon>
        <taxon>Pseudomonadati</taxon>
        <taxon>Bacteroidota</taxon>
        <taxon>Bacteroidia</taxon>
        <taxon>Marinilabiliales</taxon>
        <taxon>Prolixibacteraceae</taxon>
        <taxon>Draconibacterium</taxon>
    </lineage>
</organism>